<feature type="region of interest" description="Disordered" evidence="7">
    <location>
        <begin position="148"/>
        <end position="184"/>
    </location>
</feature>
<organism evidence="9 10">
    <name type="scientific">Rubellimicrobium roseum</name>
    <dbReference type="NCBI Taxonomy" id="687525"/>
    <lineage>
        <taxon>Bacteria</taxon>
        <taxon>Pseudomonadati</taxon>
        <taxon>Pseudomonadota</taxon>
        <taxon>Alphaproteobacteria</taxon>
        <taxon>Rhodobacterales</taxon>
        <taxon>Roseobacteraceae</taxon>
        <taxon>Rubellimicrobium</taxon>
    </lineage>
</organism>
<dbReference type="SMART" id="SM00278">
    <property type="entry name" value="HhH1"/>
    <property type="match status" value="2"/>
</dbReference>
<dbReference type="InterPro" id="IPR003583">
    <property type="entry name" value="Hlx-hairpin-Hlx_DNA-bd_motif"/>
</dbReference>
<evidence type="ECO:0000256" key="2">
    <source>
        <dbReference type="ARBA" id="ARBA00022763"/>
    </source>
</evidence>
<dbReference type="InterPro" id="IPR011114">
    <property type="entry name" value="RuvA_C"/>
</dbReference>
<dbReference type="OrthoDB" id="5293449at2"/>
<dbReference type="SUPFAM" id="SSF46929">
    <property type="entry name" value="DNA helicase RuvA subunit, C-terminal domain"/>
    <property type="match status" value="1"/>
</dbReference>
<dbReference type="GO" id="GO:0000400">
    <property type="term" value="F:four-way junction DNA binding"/>
    <property type="evidence" value="ECO:0007669"/>
    <property type="project" value="UniProtKB-UniRule"/>
</dbReference>
<evidence type="ECO:0000256" key="6">
    <source>
        <dbReference type="HAMAP-Rule" id="MF_00031"/>
    </source>
</evidence>
<dbReference type="Pfam" id="PF14520">
    <property type="entry name" value="HHH_5"/>
    <property type="match status" value="1"/>
</dbReference>
<dbReference type="GO" id="GO:0006310">
    <property type="term" value="P:DNA recombination"/>
    <property type="evidence" value="ECO:0007669"/>
    <property type="project" value="UniProtKB-UniRule"/>
</dbReference>
<name>A0A5C4NEM6_9RHOB</name>
<keyword evidence="10" id="KW-1185">Reference proteome</keyword>
<feature type="domain" description="Helix-hairpin-helix DNA-binding motif class 1" evidence="8">
    <location>
        <begin position="73"/>
        <end position="92"/>
    </location>
</feature>
<comment type="caution">
    <text evidence="9">The sequence shown here is derived from an EMBL/GenBank/DDBJ whole genome shotgun (WGS) entry which is preliminary data.</text>
</comment>
<dbReference type="InterPro" id="IPR013849">
    <property type="entry name" value="DNA_helicase_Holl-junc_RuvA_I"/>
</dbReference>
<dbReference type="SUPFAM" id="SSF47781">
    <property type="entry name" value="RuvA domain 2-like"/>
    <property type="match status" value="1"/>
</dbReference>
<accession>A0A5C4NEM6</accession>
<dbReference type="SUPFAM" id="SSF50249">
    <property type="entry name" value="Nucleic acid-binding proteins"/>
    <property type="match status" value="1"/>
</dbReference>
<dbReference type="GO" id="GO:0005737">
    <property type="term" value="C:cytoplasm"/>
    <property type="evidence" value="ECO:0007669"/>
    <property type="project" value="UniProtKB-SubCell"/>
</dbReference>
<dbReference type="Pfam" id="PF01330">
    <property type="entry name" value="RuvA_N"/>
    <property type="match status" value="1"/>
</dbReference>
<dbReference type="CDD" id="cd14332">
    <property type="entry name" value="UBA_RuvA_C"/>
    <property type="match status" value="1"/>
</dbReference>
<evidence type="ECO:0000313" key="10">
    <source>
        <dbReference type="Proteomes" id="UP000305709"/>
    </source>
</evidence>
<dbReference type="AlphaFoldDB" id="A0A5C4NEM6"/>
<keyword evidence="3 6" id="KW-0238">DNA-binding</keyword>
<comment type="similarity">
    <text evidence="6">Belongs to the RuvA family.</text>
</comment>
<keyword evidence="5 6" id="KW-0234">DNA repair</keyword>
<evidence type="ECO:0000256" key="7">
    <source>
        <dbReference type="SAM" id="MobiDB-lite"/>
    </source>
</evidence>
<dbReference type="InterPro" id="IPR012340">
    <property type="entry name" value="NA-bd_OB-fold"/>
</dbReference>
<keyword evidence="4 6" id="KW-0233">DNA recombination</keyword>
<evidence type="ECO:0000313" key="9">
    <source>
        <dbReference type="EMBL" id="TNC68826.1"/>
    </source>
</evidence>
<protein>
    <recommendedName>
        <fullName evidence="6">Holliday junction branch migration complex subunit RuvA</fullName>
    </recommendedName>
</protein>
<keyword evidence="1 6" id="KW-0963">Cytoplasm</keyword>
<keyword evidence="2 6" id="KW-0227">DNA damage</keyword>
<dbReference type="GO" id="GO:0005524">
    <property type="term" value="F:ATP binding"/>
    <property type="evidence" value="ECO:0007669"/>
    <property type="project" value="InterPro"/>
</dbReference>
<comment type="subunit">
    <text evidence="6">Homotetramer. Forms an RuvA(8)-RuvB(12)-Holliday junction (HJ) complex. HJ DNA is sandwiched between 2 RuvA tetramers; dsDNA enters through RuvA and exits via RuvB. An RuvB hexamer assembles on each DNA strand where it exits the tetramer. Each RuvB hexamer is contacted by two RuvA subunits (via domain III) on 2 adjacent RuvB subunits; this complex drives branch migration. In the full resolvosome a probable DNA-RuvA(4)-RuvB(12)-RuvC(2) complex forms which resolves the HJ.</text>
</comment>
<evidence type="ECO:0000256" key="4">
    <source>
        <dbReference type="ARBA" id="ARBA00023172"/>
    </source>
</evidence>
<feature type="region of interest" description="Domain I" evidence="6">
    <location>
        <begin position="1"/>
        <end position="64"/>
    </location>
</feature>
<dbReference type="Gene3D" id="1.10.8.10">
    <property type="entry name" value="DNA helicase RuvA subunit, C-terminal domain"/>
    <property type="match status" value="1"/>
</dbReference>
<reference evidence="9 10" key="1">
    <citation type="submission" date="2019-06" db="EMBL/GenBank/DDBJ databases">
        <authorList>
            <person name="Jiang L."/>
        </authorList>
    </citation>
    <scope>NUCLEOTIDE SEQUENCE [LARGE SCALE GENOMIC DNA]</scope>
    <source>
        <strain evidence="9 10">YIM 48858</strain>
    </source>
</reference>
<comment type="caution">
    <text evidence="6">Lacks conserved residue(s) required for the propagation of feature annotation.</text>
</comment>
<dbReference type="Gene3D" id="2.40.50.140">
    <property type="entry name" value="Nucleic acid-binding proteins"/>
    <property type="match status" value="1"/>
</dbReference>
<gene>
    <name evidence="6 9" type="primary">ruvA</name>
    <name evidence="9" type="ORF">FHG71_14485</name>
</gene>
<dbReference type="InterPro" id="IPR000085">
    <property type="entry name" value="RuvA"/>
</dbReference>
<comment type="function">
    <text evidence="6">The RuvA-RuvB-RuvC complex processes Holliday junction (HJ) DNA during genetic recombination and DNA repair, while the RuvA-RuvB complex plays an important role in the rescue of blocked DNA replication forks via replication fork reversal (RFR). RuvA specifically binds to HJ cruciform DNA, conferring on it an open structure. The RuvB hexamer acts as an ATP-dependent pump, pulling dsDNA into and through the RuvAB complex. HJ branch migration allows RuvC to scan DNA until it finds its consensus sequence, where it cleaves and resolves the cruciform DNA.</text>
</comment>
<feature type="region of interest" description="Domain III" evidence="6">
    <location>
        <begin position="185"/>
        <end position="236"/>
    </location>
</feature>
<dbReference type="Gene3D" id="1.10.150.20">
    <property type="entry name" value="5' to 3' exonuclease, C-terminal subdomain"/>
    <property type="match status" value="1"/>
</dbReference>
<sequence length="236" mass="24655">MIGRVAGRLVYRAQDHVLIDVRGVGYLVHVSERVLAGLPRNGEAVALFTELQVREDGWTLFGFPTLVEKEWYRLLVTVQGVGAKVALALLGALGPDALGRAIALGDWATLARAKGVGPRTAQRVANELREKAPVVMAMAGLIGTTTATTHELEPDEAPVVEDVPTEDAPAPAKRARAKRGPDPSAVAQADALSALGNLGYAPGEAVQAVAQAADASPQAGTAELIRAALRLLAPKE</sequence>
<dbReference type="InterPro" id="IPR036267">
    <property type="entry name" value="RuvA_C_sf"/>
</dbReference>
<evidence type="ECO:0000256" key="3">
    <source>
        <dbReference type="ARBA" id="ARBA00023125"/>
    </source>
</evidence>
<dbReference type="Proteomes" id="UP000305709">
    <property type="component" value="Unassembled WGS sequence"/>
</dbReference>
<comment type="subcellular location">
    <subcellularLocation>
        <location evidence="6">Cytoplasm</location>
    </subcellularLocation>
</comment>
<dbReference type="GO" id="GO:0006281">
    <property type="term" value="P:DNA repair"/>
    <property type="evidence" value="ECO:0007669"/>
    <property type="project" value="UniProtKB-UniRule"/>
</dbReference>
<dbReference type="RefSeq" id="WP_139082409.1">
    <property type="nucleotide sequence ID" value="NZ_VDFV01000023.1"/>
</dbReference>
<comment type="domain">
    <text evidence="6">Has three domains with a flexible linker between the domains II and III and assumes an 'L' shape. Domain III is highly mobile and contacts RuvB.</text>
</comment>
<dbReference type="GO" id="GO:0009378">
    <property type="term" value="F:four-way junction helicase activity"/>
    <property type="evidence" value="ECO:0007669"/>
    <property type="project" value="InterPro"/>
</dbReference>
<dbReference type="GO" id="GO:0048476">
    <property type="term" value="C:Holliday junction resolvase complex"/>
    <property type="evidence" value="ECO:0007669"/>
    <property type="project" value="UniProtKB-UniRule"/>
</dbReference>
<evidence type="ECO:0000259" key="8">
    <source>
        <dbReference type="SMART" id="SM00278"/>
    </source>
</evidence>
<dbReference type="EMBL" id="VDFV01000023">
    <property type="protein sequence ID" value="TNC68826.1"/>
    <property type="molecule type" value="Genomic_DNA"/>
</dbReference>
<dbReference type="HAMAP" id="MF_00031">
    <property type="entry name" value="DNA_HJ_migration_RuvA"/>
    <property type="match status" value="1"/>
</dbReference>
<proteinExistence type="inferred from homology"/>
<dbReference type="InterPro" id="IPR010994">
    <property type="entry name" value="RuvA_2-like"/>
</dbReference>
<evidence type="ECO:0000256" key="1">
    <source>
        <dbReference type="ARBA" id="ARBA00022490"/>
    </source>
</evidence>
<dbReference type="NCBIfam" id="TIGR00084">
    <property type="entry name" value="ruvA"/>
    <property type="match status" value="1"/>
</dbReference>
<evidence type="ECO:0000256" key="5">
    <source>
        <dbReference type="ARBA" id="ARBA00023204"/>
    </source>
</evidence>
<dbReference type="GO" id="GO:0009379">
    <property type="term" value="C:Holliday junction helicase complex"/>
    <property type="evidence" value="ECO:0007669"/>
    <property type="project" value="InterPro"/>
</dbReference>
<feature type="compositionally biased region" description="Acidic residues" evidence="7">
    <location>
        <begin position="153"/>
        <end position="165"/>
    </location>
</feature>
<dbReference type="Pfam" id="PF07499">
    <property type="entry name" value="RuvA_C"/>
    <property type="match status" value="1"/>
</dbReference>
<feature type="domain" description="Helix-hairpin-helix DNA-binding motif class 1" evidence="8">
    <location>
        <begin position="108"/>
        <end position="127"/>
    </location>
</feature>
<feature type="region of interest" description="Flexible linker" evidence="6">
    <location>
        <begin position="172"/>
        <end position="184"/>
    </location>
</feature>